<dbReference type="PROSITE" id="PS50181">
    <property type="entry name" value="FBOX"/>
    <property type="match status" value="1"/>
</dbReference>
<dbReference type="InterPro" id="IPR001810">
    <property type="entry name" value="F-box_dom"/>
</dbReference>
<dbReference type="AlphaFoldDB" id="A0A165HTP8"/>
<dbReference type="EMBL" id="KV426008">
    <property type="protein sequence ID" value="KZV92447.1"/>
    <property type="molecule type" value="Genomic_DNA"/>
</dbReference>
<feature type="domain" description="F-box" evidence="1">
    <location>
        <begin position="4"/>
        <end position="51"/>
    </location>
</feature>
<evidence type="ECO:0000313" key="3">
    <source>
        <dbReference type="Proteomes" id="UP000077266"/>
    </source>
</evidence>
<dbReference type="Pfam" id="PF12937">
    <property type="entry name" value="F-box-like"/>
    <property type="match status" value="1"/>
</dbReference>
<sequence length="454" mass="50134">MASRSINDALPTEVLSRVFSCVSLAELVTVMPVCKRWNELVIAHPTYWSDIVLLDSRPSAIDFFLRRIHRAGVRVIKVDVQFLDATAAIPRTLPTLSIHLWHMKSLTLAVHISYAEAVLSYLCSPAPELERLNLAFANSAFDPVTGERHPIAIVPGTSLPVLRPLTLGGNAPKLLCLGLHAVNLPDKPLVCFANVQFLLYSFMFSPDSIASDVLRHFPSLKHFHAGPRVRITSTAIRDWVKLEEFMCCLDTFTAVPRWLDLARVLPHLIIRDLGHDLDSLAAGLSSDLGLRLTAVGRTTGQPSLILSDMNSTRLRETHFWDAVSEYAVNTTVLFAVTSFLGDRLVTLSLPIVAMPLIQFDTRHLPSLMELEIIVSPEHTDLTQVASPAAPFRVPALGELRILATSPELYSEAIRTVAAEDFVLEGLEGVILPVRVVVRGIAFVGEWRDPCPLTM</sequence>
<dbReference type="Proteomes" id="UP000077266">
    <property type="component" value="Unassembled WGS sequence"/>
</dbReference>
<reference evidence="2 3" key="1">
    <citation type="journal article" date="2016" name="Mol. Biol. Evol.">
        <title>Comparative Genomics of Early-Diverging Mushroom-Forming Fungi Provides Insights into the Origins of Lignocellulose Decay Capabilities.</title>
        <authorList>
            <person name="Nagy L.G."/>
            <person name="Riley R."/>
            <person name="Tritt A."/>
            <person name="Adam C."/>
            <person name="Daum C."/>
            <person name="Floudas D."/>
            <person name="Sun H."/>
            <person name="Yadav J.S."/>
            <person name="Pangilinan J."/>
            <person name="Larsson K.H."/>
            <person name="Matsuura K."/>
            <person name="Barry K."/>
            <person name="Labutti K."/>
            <person name="Kuo R."/>
            <person name="Ohm R.A."/>
            <person name="Bhattacharya S.S."/>
            <person name="Shirouzu T."/>
            <person name="Yoshinaga Y."/>
            <person name="Martin F.M."/>
            <person name="Grigoriev I.V."/>
            <person name="Hibbett D.S."/>
        </authorList>
    </citation>
    <scope>NUCLEOTIDE SEQUENCE [LARGE SCALE GENOMIC DNA]</scope>
    <source>
        <strain evidence="2 3">HHB12029</strain>
    </source>
</reference>
<name>A0A165HTP8_EXIGL</name>
<dbReference type="SMART" id="SM00256">
    <property type="entry name" value="FBOX"/>
    <property type="match status" value="1"/>
</dbReference>
<gene>
    <name evidence="2" type="ORF">EXIGLDRAFT_74330</name>
</gene>
<dbReference type="Gene3D" id="3.80.10.10">
    <property type="entry name" value="Ribonuclease Inhibitor"/>
    <property type="match status" value="1"/>
</dbReference>
<dbReference type="OrthoDB" id="3216933at2759"/>
<evidence type="ECO:0000259" key="1">
    <source>
        <dbReference type="PROSITE" id="PS50181"/>
    </source>
</evidence>
<proteinExistence type="predicted"/>
<dbReference type="InterPro" id="IPR036047">
    <property type="entry name" value="F-box-like_dom_sf"/>
</dbReference>
<organism evidence="2 3">
    <name type="scientific">Exidia glandulosa HHB12029</name>
    <dbReference type="NCBI Taxonomy" id="1314781"/>
    <lineage>
        <taxon>Eukaryota</taxon>
        <taxon>Fungi</taxon>
        <taxon>Dikarya</taxon>
        <taxon>Basidiomycota</taxon>
        <taxon>Agaricomycotina</taxon>
        <taxon>Agaricomycetes</taxon>
        <taxon>Auriculariales</taxon>
        <taxon>Exidiaceae</taxon>
        <taxon>Exidia</taxon>
    </lineage>
</organism>
<dbReference type="CDD" id="cd09917">
    <property type="entry name" value="F-box_SF"/>
    <property type="match status" value="1"/>
</dbReference>
<protein>
    <recommendedName>
        <fullName evidence="1">F-box domain-containing protein</fullName>
    </recommendedName>
</protein>
<evidence type="ECO:0000313" key="2">
    <source>
        <dbReference type="EMBL" id="KZV92447.1"/>
    </source>
</evidence>
<dbReference type="InParanoid" id="A0A165HTP8"/>
<keyword evidence="3" id="KW-1185">Reference proteome</keyword>
<dbReference type="InterPro" id="IPR032675">
    <property type="entry name" value="LRR_dom_sf"/>
</dbReference>
<accession>A0A165HTP8</accession>
<dbReference type="SUPFAM" id="SSF81383">
    <property type="entry name" value="F-box domain"/>
    <property type="match status" value="1"/>
</dbReference>